<dbReference type="InterPro" id="IPR011009">
    <property type="entry name" value="Kinase-like_dom_sf"/>
</dbReference>
<dbReference type="EMBL" id="JARBJD010000281">
    <property type="protein sequence ID" value="KAK2944881.1"/>
    <property type="molecule type" value="Genomic_DNA"/>
</dbReference>
<gene>
    <name evidence="3" type="ORF">BLNAU_20224</name>
</gene>
<name>A0ABQ9WZD2_9EUKA</name>
<protein>
    <recommendedName>
        <fullName evidence="2">Protein kinase domain-containing protein</fullName>
    </recommendedName>
</protein>
<feature type="coiled-coil region" evidence="1">
    <location>
        <begin position="124"/>
        <end position="172"/>
    </location>
</feature>
<reference evidence="3 4" key="1">
    <citation type="journal article" date="2022" name="bioRxiv">
        <title>Genomics of Preaxostyla Flagellates Illuminates Evolutionary Transitions and the Path Towards Mitochondrial Loss.</title>
        <authorList>
            <person name="Novak L.V.F."/>
            <person name="Treitli S.C."/>
            <person name="Pyrih J."/>
            <person name="Halakuc P."/>
            <person name="Pipaliya S.V."/>
            <person name="Vacek V."/>
            <person name="Brzon O."/>
            <person name="Soukal P."/>
            <person name="Eme L."/>
            <person name="Dacks J.B."/>
            <person name="Karnkowska A."/>
            <person name="Elias M."/>
            <person name="Hampl V."/>
        </authorList>
    </citation>
    <scope>NUCLEOTIDE SEQUENCE [LARGE SCALE GENOMIC DNA]</scope>
    <source>
        <strain evidence="3">NAU3</strain>
        <tissue evidence="3">Gut</tissue>
    </source>
</reference>
<organism evidence="3 4">
    <name type="scientific">Blattamonas nauphoetae</name>
    <dbReference type="NCBI Taxonomy" id="2049346"/>
    <lineage>
        <taxon>Eukaryota</taxon>
        <taxon>Metamonada</taxon>
        <taxon>Preaxostyla</taxon>
        <taxon>Oxymonadida</taxon>
        <taxon>Blattamonas</taxon>
    </lineage>
</organism>
<evidence type="ECO:0000256" key="1">
    <source>
        <dbReference type="SAM" id="Coils"/>
    </source>
</evidence>
<keyword evidence="4" id="KW-1185">Reference proteome</keyword>
<dbReference type="Proteomes" id="UP001281761">
    <property type="component" value="Unassembled WGS sequence"/>
</dbReference>
<evidence type="ECO:0000313" key="3">
    <source>
        <dbReference type="EMBL" id="KAK2944881.1"/>
    </source>
</evidence>
<feature type="domain" description="Protein kinase" evidence="2">
    <location>
        <begin position="1"/>
        <end position="86"/>
    </location>
</feature>
<comment type="caution">
    <text evidence="3">The sequence shown here is derived from an EMBL/GenBank/DDBJ whole genome shotgun (WGS) entry which is preliminary data.</text>
</comment>
<dbReference type="InterPro" id="IPR000719">
    <property type="entry name" value="Prot_kinase_dom"/>
</dbReference>
<evidence type="ECO:0000259" key="2">
    <source>
        <dbReference type="PROSITE" id="PS50011"/>
    </source>
</evidence>
<evidence type="ECO:0000313" key="4">
    <source>
        <dbReference type="Proteomes" id="UP001281761"/>
    </source>
</evidence>
<dbReference type="Gene3D" id="1.10.510.10">
    <property type="entry name" value="Transferase(Phosphotransferase) domain 1"/>
    <property type="match status" value="1"/>
</dbReference>
<dbReference type="PROSITE" id="PS50011">
    <property type="entry name" value="PROTEIN_KINASE_DOM"/>
    <property type="match status" value="1"/>
</dbReference>
<accession>A0ABQ9WZD2</accession>
<dbReference type="SUPFAM" id="SSF56112">
    <property type="entry name" value="Protein kinase-like (PK-like)"/>
    <property type="match status" value="1"/>
</dbReference>
<keyword evidence="1" id="KW-0175">Coiled coil</keyword>
<proteinExistence type="predicted"/>
<sequence length="367" mass="40962">MMDSKGTATPVSDVWSLGVLAYRMVTGKSLFEGLHLFQMTVALHTFDESKIPLSIDPHVRGVLLKMLEPNVTLRATTSALFEGALLERMLGPKTALSKLKDIQLVTRANEIKQTSSDVKVKEKMMKLEMEKQTLMDEMKELENQLRLLQLSLQRTRERNVELEKEEELEQRRNLLATPASQILIDPEDNVISTKQEIPALQFHKDRENNIDESAHFDVSGNTITRTGFDKDQNWSTTLFEDPVTDGVVSVAITVLAIPEAKDSEEGLLFGLVDALAREIGSYHQLGQGVQNSIAFAPRKGSVHLRLPSTKQNAKKTVISHRLSEGDRVVLEVDMDARPRTAVFIINGNVPLTFVSGLPPSIRFGVCH</sequence>